<evidence type="ECO:0000313" key="1">
    <source>
        <dbReference type="EMBL" id="SOQ57315.1"/>
    </source>
</evidence>
<dbReference type="AlphaFoldDB" id="A0A2H1WW72"/>
<name>A0A2H1WW72_SPOFR</name>
<protein>
    <submittedName>
        <fullName evidence="1">SFRICE_001911</fullName>
    </submittedName>
</protein>
<gene>
    <name evidence="1" type="ORF">SFRICE_001911</name>
</gene>
<dbReference type="EMBL" id="ODYU01011528">
    <property type="protein sequence ID" value="SOQ57315.1"/>
    <property type="molecule type" value="Genomic_DNA"/>
</dbReference>
<reference evidence="1" key="1">
    <citation type="submission" date="2016-07" db="EMBL/GenBank/DDBJ databases">
        <authorList>
            <person name="Bretaudeau A."/>
        </authorList>
    </citation>
    <scope>NUCLEOTIDE SEQUENCE</scope>
    <source>
        <strain evidence="1">Rice</strain>
        <tissue evidence="1">Whole body</tissue>
    </source>
</reference>
<organism evidence="1">
    <name type="scientific">Spodoptera frugiperda</name>
    <name type="common">Fall armyworm</name>
    <dbReference type="NCBI Taxonomy" id="7108"/>
    <lineage>
        <taxon>Eukaryota</taxon>
        <taxon>Metazoa</taxon>
        <taxon>Ecdysozoa</taxon>
        <taxon>Arthropoda</taxon>
        <taxon>Hexapoda</taxon>
        <taxon>Insecta</taxon>
        <taxon>Pterygota</taxon>
        <taxon>Neoptera</taxon>
        <taxon>Endopterygota</taxon>
        <taxon>Lepidoptera</taxon>
        <taxon>Glossata</taxon>
        <taxon>Ditrysia</taxon>
        <taxon>Noctuoidea</taxon>
        <taxon>Noctuidae</taxon>
        <taxon>Amphipyrinae</taxon>
        <taxon>Spodoptera</taxon>
    </lineage>
</organism>
<proteinExistence type="predicted"/>
<sequence length="74" mass="8548">MYYSIVVCMNCSCTIKPSRKQTRNSYKNVLLLICTLSMSFNRNESAFDAPIGRHQINQPIRTPDVLSKRETNSY</sequence>
<accession>A0A2H1WW72</accession>